<dbReference type="KEGG" id="xin:Q7W82_10240"/>
<dbReference type="Proteomes" id="UP001430647">
    <property type="component" value="Unassembled WGS sequence"/>
</dbReference>
<dbReference type="AlphaFoldDB" id="A0AAU8IAM5"/>
<dbReference type="RefSeq" id="WP_242156769.1">
    <property type="nucleotide sequence ID" value="NZ_CP131914.1"/>
</dbReference>
<feature type="transmembrane region" description="Helical" evidence="1">
    <location>
        <begin position="16"/>
        <end position="37"/>
    </location>
</feature>
<proteinExistence type="predicted"/>
<evidence type="ECO:0000313" key="4">
    <source>
        <dbReference type="Proteomes" id="UP001430647"/>
    </source>
</evidence>
<keyword evidence="1" id="KW-0472">Membrane</keyword>
<dbReference type="EMBL" id="CP131914">
    <property type="protein sequence ID" value="XCI82495.1"/>
    <property type="molecule type" value="Genomic_DNA"/>
</dbReference>
<gene>
    <name evidence="2" type="ORF">L3V74_01950</name>
    <name evidence="3" type="ORF">Q7W82_10240</name>
</gene>
<dbReference type="EMBL" id="JAKJPQ010000001">
    <property type="protein sequence ID" value="MCI2260287.1"/>
    <property type="molecule type" value="Genomic_DNA"/>
</dbReference>
<evidence type="ECO:0000256" key="1">
    <source>
        <dbReference type="SAM" id="Phobius"/>
    </source>
</evidence>
<keyword evidence="4" id="KW-1185">Reference proteome</keyword>
<evidence type="ECO:0000313" key="3">
    <source>
        <dbReference type="EMBL" id="XCI82495.1"/>
    </source>
</evidence>
<keyword evidence="1" id="KW-1133">Transmembrane helix</keyword>
<protein>
    <submittedName>
        <fullName evidence="3">Uncharacterized protein</fullName>
    </submittedName>
</protein>
<reference evidence="2" key="2">
    <citation type="submission" date="2022-01" db="EMBL/GenBank/DDBJ databases">
        <authorList>
            <person name="Rana R."/>
            <person name="Patil P.B."/>
        </authorList>
    </citation>
    <scope>NUCLEOTIDE SEQUENCE</scope>
    <source>
        <strain evidence="2">PPL560</strain>
    </source>
</reference>
<reference evidence="2 4" key="1">
    <citation type="journal article" date="2022" name="Curr. Microbiol.">
        <title>Xanthomonas indica sp. nov., a Novel Member of Non-Pathogenic Xanthomonas Community from Healthy Rice Seeds.</title>
        <authorList>
            <person name="Rana R."/>
            <person name="Madhavan V.N."/>
            <person name="Saroha T."/>
            <person name="Bansal K."/>
            <person name="Kaur A."/>
            <person name="Sonti R.V."/>
            <person name="Patel H.K."/>
            <person name="Patil P.B."/>
        </authorList>
    </citation>
    <scope>NUCLEOTIDE SEQUENCE [LARGE SCALE GENOMIC DNA]</scope>
    <source>
        <strain evidence="2 4">PPL560</strain>
    </source>
</reference>
<evidence type="ECO:0000313" key="2">
    <source>
        <dbReference type="EMBL" id="MCI2260287.1"/>
    </source>
</evidence>
<reference evidence="3" key="3">
    <citation type="submission" date="2023-08" db="EMBL/GenBank/DDBJ databases">
        <title>Complete genome sequence of Xanthomonas indica.</title>
        <authorList>
            <person name="Patil P.B."/>
            <person name="Rana R."/>
        </authorList>
    </citation>
    <scope>NUCLEOTIDE SEQUENCE</scope>
    <source>
        <strain evidence="3">PPL560</strain>
    </source>
</reference>
<organism evidence="3">
    <name type="scientific">Xanthomonas indica</name>
    <dbReference type="NCBI Taxonomy" id="2912242"/>
    <lineage>
        <taxon>Bacteria</taxon>
        <taxon>Pseudomonadati</taxon>
        <taxon>Pseudomonadota</taxon>
        <taxon>Gammaproteobacteria</taxon>
        <taxon>Lysobacterales</taxon>
        <taxon>Lysobacteraceae</taxon>
        <taxon>Xanthomonas</taxon>
    </lineage>
</organism>
<accession>A0AAU8IAM5</accession>
<name>A0AAU8IAM5_9XANT</name>
<sequence>MKKSLGTDRGDDKGGLIVRVALILVLGLIFFPFGAYGSSPSSRSIERLFGKSTAVIAGKVVGISGSCPETGYCNPIYVVSLGRETMSTLKSPGVSLVGYDKFCSNVQLEMGQTYMVFLESASEFNTGDSKKCPLVVDLDGVFEKIGSDVYRVGSPEAQVLVDFEGNKYLTNAVFEPDFENLLESLSGAKGLK</sequence>
<keyword evidence="1" id="KW-0812">Transmembrane</keyword>